<reference evidence="1" key="1">
    <citation type="journal article" date="2015" name="Nature">
        <title>Complex archaea that bridge the gap between prokaryotes and eukaryotes.</title>
        <authorList>
            <person name="Spang A."/>
            <person name="Saw J.H."/>
            <person name="Jorgensen S.L."/>
            <person name="Zaremba-Niedzwiedzka K."/>
            <person name="Martijn J."/>
            <person name="Lind A.E."/>
            <person name="van Eijk R."/>
            <person name="Schleper C."/>
            <person name="Guy L."/>
            <person name="Ettema T.J."/>
        </authorList>
    </citation>
    <scope>NUCLEOTIDE SEQUENCE</scope>
</reference>
<protein>
    <submittedName>
        <fullName evidence="1">Uncharacterized protein</fullName>
    </submittedName>
</protein>
<organism evidence="1">
    <name type="scientific">marine sediment metagenome</name>
    <dbReference type="NCBI Taxonomy" id="412755"/>
    <lineage>
        <taxon>unclassified sequences</taxon>
        <taxon>metagenomes</taxon>
        <taxon>ecological metagenomes</taxon>
    </lineage>
</organism>
<comment type="caution">
    <text evidence="1">The sequence shown here is derived from an EMBL/GenBank/DDBJ whole genome shotgun (WGS) entry which is preliminary data.</text>
</comment>
<dbReference type="EMBL" id="LAZR01035203">
    <property type="protein sequence ID" value="KKL28140.1"/>
    <property type="molecule type" value="Genomic_DNA"/>
</dbReference>
<sequence length="69" mass="7532">MNIPTPLGPGRSIEFERQHLIDQMIEMWKAGNYSRPSDLTVKWPNGDIASLASGDAGFTVVATPNESES</sequence>
<accession>A0A0F9C1Q5</accession>
<evidence type="ECO:0000313" key="1">
    <source>
        <dbReference type="EMBL" id="KKL28140.1"/>
    </source>
</evidence>
<dbReference type="AlphaFoldDB" id="A0A0F9C1Q5"/>
<gene>
    <name evidence="1" type="ORF">LCGC14_2378140</name>
</gene>
<proteinExistence type="predicted"/>
<name>A0A0F9C1Q5_9ZZZZ</name>